<protein>
    <recommendedName>
        <fullName evidence="1">Heat shock protein HspQ</fullName>
    </recommendedName>
</protein>
<dbReference type="EMBL" id="JACIDA010000001">
    <property type="protein sequence ID" value="MBB3871746.1"/>
    <property type="molecule type" value="Genomic_DNA"/>
</dbReference>
<dbReference type="RefSeq" id="WP_183195892.1">
    <property type="nucleotide sequence ID" value="NZ_JACIDA010000001.1"/>
</dbReference>
<feature type="domain" description="Hemimethylated DNA-binding" evidence="2">
    <location>
        <begin position="6"/>
        <end position="97"/>
    </location>
</feature>
<dbReference type="SMART" id="SM00992">
    <property type="entry name" value="YccV-like"/>
    <property type="match status" value="1"/>
</dbReference>
<dbReference type="Gene3D" id="2.30.30.390">
    <property type="entry name" value="Hemimethylated DNA-binding domain"/>
    <property type="match status" value="1"/>
</dbReference>
<comment type="caution">
    <text evidence="3">The sequence shown here is derived from an EMBL/GenBank/DDBJ whole genome shotgun (WGS) entry which is preliminary data.</text>
</comment>
<sequence length="102" mass="11022">MTQVHTARFAIGQIVRHRDDAFRGVVMDVDPAYDGPAIDTGAVSPDQPFYRVFALGEGGGFVAYAAEGVLEDGESVLLPDDAQRWFTVDAEGHHAPLNEAIH</sequence>
<keyword evidence="3" id="KW-0346">Stress response</keyword>
<reference evidence="3 4" key="1">
    <citation type="submission" date="2020-08" db="EMBL/GenBank/DDBJ databases">
        <title>Genomic Encyclopedia of Type Strains, Phase IV (KMG-IV): sequencing the most valuable type-strain genomes for metagenomic binning, comparative biology and taxonomic classification.</title>
        <authorList>
            <person name="Goeker M."/>
        </authorList>
    </citation>
    <scope>NUCLEOTIDE SEQUENCE [LARGE SCALE GENOMIC DNA]</scope>
    <source>
        <strain evidence="3 4">DSM 14878</strain>
    </source>
</reference>
<dbReference type="SUPFAM" id="SSF141255">
    <property type="entry name" value="YccV-like"/>
    <property type="match status" value="1"/>
</dbReference>
<organism evidence="3 4">
    <name type="scientific">Brevundimonas mediterranea</name>
    <dbReference type="NCBI Taxonomy" id="74329"/>
    <lineage>
        <taxon>Bacteria</taxon>
        <taxon>Pseudomonadati</taxon>
        <taxon>Pseudomonadota</taxon>
        <taxon>Alphaproteobacteria</taxon>
        <taxon>Caulobacterales</taxon>
        <taxon>Caulobacteraceae</taxon>
        <taxon>Brevundimonas</taxon>
    </lineage>
</organism>
<proteinExistence type="predicted"/>
<name>A0A7W6A3S4_9CAUL</name>
<dbReference type="AlphaFoldDB" id="A0A7W6A3S4"/>
<dbReference type="Proteomes" id="UP000532936">
    <property type="component" value="Unassembled WGS sequence"/>
</dbReference>
<dbReference type="GO" id="GO:0003677">
    <property type="term" value="F:DNA binding"/>
    <property type="evidence" value="ECO:0007669"/>
    <property type="project" value="UniProtKB-UniRule"/>
</dbReference>
<evidence type="ECO:0000256" key="1">
    <source>
        <dbReference type="NCBIfam" id="TIGR02097"/>
    </source>
</evidence>
<gene>
    <name evidence="3" type="ORF">GGR11_001260</name>
</gene>
<evidence type="ECO:0000313" key="4">
    <source>
        <dbReference type="Proteomes" id="UP000532936"/>
    </source>
</evidence>
<accession>A0A7W6A3S4</accession>
<dbReference type="InterPro" id="IPR036623">
    <property type="entry name" value="Hemimethylated_DNA-bd_sf"/>
</dbReference>
<evidence type="ECO:0000259" key="2">
    <source>
        <dbReference type="SMART" id="SM00992"/>
    </source>
</evidence>
<evidence type="ECO:0000313" key="3">
    <source>
        <dbReference type="EMBL" id="MBB3871746.1"/>
    </source>
</evidence>
<dbReference type="Pfam" id="PF08755">
    <property type="entry name" value="YccV-like"/>
    <property type="match status" value="1"/>
</dbReference>
<dbReference type="InterPro" id="IPR011722">
    <property type="entry name" value="Hemimethylated_DNA-bd_dom"/>
</dbReference>
<dbReference type="NCBIfam" id="TIGR02097">
    <property type="entry name" value="yccV"/>
    <property type="match status" value="1"/>
</dbReference>